<organism evidence="1 2">
    <name type="scientific">Dreissena polymorpha</name>
    <name type="common">Zebra mussel</name>
    <name type="synonym">Mytilus polymorpha</name>
    <dbReference type="NCBI Taxonomy" id="45954"/>
    <lineage>
        <taxon>Eukaryota</taxon>
        <taxon>Metazoa</taxon>
        <taxon>Spiralia</taxon>
        <taxon>Lophotrochozoa</taxon>
        <taxon>Mollusca</taxon>
        <taxon>Bivalvia</taxon>
        <taxon>Autobranchia</taxon>
        <taxon>Heteroconchia</taxon>
        <taxon>Euheterodonta</taxon>
        <taxon>Imparidentia</taxon>
        <taxon>Neoheterodontei</taxon>
        <taxon>Myida</taxon>
        <taxon>Dreissenoidea</taxon>
        <taxon>Dreissenidae</taxon>
        <taxon>Dreissena</taxon>
    </lineage>
</organism>
<dbReference type="EMBL" id="JAIWYP010000009">
    <property type="protein sequence ID" value="KAH3778363.1"/>
    <property type="molecule type" value="Genomic_DNA"/>
</dbReference>
<protein>
    <submittedName>
        <fullName evidence="1">Uncharacterized protein</fullName>
    </submittedName>
</protein>
<dbReference type="AlphaFoldDB" id="A0A9D4EFH4"/>
<evidence type="ECO:0000313" key="2">
    <source>
        <dbReference type="Proteomes" id="UP000828390"/>
    </source>
</evidence>
<dbReference type="Proteomes" id="UP000828390">
    <property type="component" value="Unassembled WGS sequence"/>
</dbReference>
<comment type="caution">
    <text evidence="1">The sequence shown here is derived from an EMBL/GenBank/DDBJ whole genome shotgun (WGS) entry which is preliminary data.</text>
</comment>
<gene>
    <name evidence="1" type="ORF">DPMN_179818</name>
</gene>
<evidence type="ECO:0000313" key="1">
    <source>
        <dbReference type="EMBL" id="KAH3778363.1"/>
    </source>
</evidence>
<accession>A0A9D4EFH4</accession>
<keyword evidence="2" id="KW-1185">Reference proteome</keyword>
<reference evidence="1" key="2">
    <citation type="submission" date="2020-11" db="EMBL/GenBank/DDBJ databases">
        <authorList>
            <person name="McCartney M.A."/>
            <person name="Auch B."/>
            <person name="Kono T."/>
            <person name="Mallez S."/>
            <person name="Becker A."/>
            <person name="Gohl D.M."/>
            <person name="Silverstein K.A.T."/>
            <person name="Koren S."/>
            <person name="Bechman K.B."/>
            <person name="Herman A."/>
            <person name="Abrahante J.E."/>
            <person name="Garbe J."/>
        </authorList>
    </citation>
    <scope>NUCLEOTIDE SEQUENCE</scope>
    <source>
        <strain evidence="1">Duluth1</strain>
        <tissue evidence="1">Whole animal</tissue>
    </source>
</reference>
<sequence length="64" mass="7409">MLKFIQNVVGVEVLGKMRSNYKFQDFTKDTGQRNRTIVCWVTGVSFLIDRAYICLGPFTWDLTS</sequence>
<proteinExistence type="predicted"/>
<reference evidence="1" key="1">
    <citation type="journal article" date="2019" name="bioRxiv">
        <title>The Genome of the Zebra Mussel, Dreissena polymorpha: A Resource for Invasive Species Research.</title>
        <authorList>
            <person name="McCartney M.A."/>
            <person name="Auch B."/>
            <person name="Kono T."/>
            <person name="Mallez S."/>
            <person name="Zhang Y."/>
            <person name="Obille A."/>
            <person name="Becker A."/>
            <person name="Abrahante J.E."/>
            <person name="Garbe J."/>
            <person name="Badalamenti J.P."/>
            <person name="Herman A."/>
            <person name="Mangelson H."/>
            <person name="Liachko I."/>
            <person name="Sullivan S."/>
            <person name="Sone E.D."/>
            <person name="Koren S."/>
            <person name="Silverstein K.A.T."/>
            <person name="Beckman K.B."/>
            <person name="Gohl D.M."/>
        </authorList>
    </citation>
    <scope>NUCLEOTIDE SEQUENCE</scope>
    <source>
        <strain evidence="1">Duluth1</strain>
        <tissue evidence="1">Whole animal</tissue>
    </source>
</reference>
<name>A0A9D4EFH4_DREPO</name>